<keyword evidence="2" id="KW-1185">Reference proteome</keyword>
<comment type="caution">
    <text evidence="1">The sequence shown here is derived from an EMBL/GenBank/DDBJ whole genome shotgun (WGS) entry which is preliminary data.</text>
</comment>
<gene>
    <name evidence="1" type="ORF">QAD02_000530</name>
</gene>
<proteinExistence type="predicted"/>
<evidence type="ECO:0000313" key="2">
    <source>
        <dbReference type="Proteomes" id="UP001239111"/>
    </source>
</evidence>
<name>A0ACC2NEF0_9HYME</name>
<accession>A0ACC2NEF0</accession>
<sequence>MELNCFLCSQKIPNGVDGLGRHLSRGHSIALTEQLRDTGFICGYGNCRRSFNYFYDLRRHIRNAHNTVILNDNIPNCGDGVNDHVENENVPDGGINVDNHEELPHESGTNTTRDDDNVLNLRTEVIEMICQFHANPGITGKTINTFLEKSEKLLIKYNQILKQKVLAELRVHGNHTGPSVDNISDILEFESPFQGLKRYDQQINALIEYCGYVEPTEILLGNRVDTIINRETNAYEQKLVPETAQYVPIIPVLRMVLSNESVRNAIDSEHISEPGMLASFIDGNHFAAHPLFQLYRNAIRIKLYYDELEVTNPQGSKTGIHKLGVFYSTISNLPQHMNSELSSIHILSVFCYVDVKKYGFAKILAPFIDDLRQLESDQGIPLEFGDEVYILRGSIESFCGDGLAVHEVFGLLGLSSTLFCRMCMYDRNMLHRGSLKKCNKRTEVLFNQHLQYLQRNNFSTAAKTATGIRHDCFLNESKYFHISRNKIFDIMHDFLCGICPMVIKLVVREYVVTQRKFDVEFLNGSINLFNYDYLEQRNKPSANFNLLKLREKGHSLSQKAAQMWCLTRTLPFLLCGKVSEDDEYMQLILSLLRVMEIIFAPRIPVSSLPYLDDVYNEFSSSFVALFPNVDLINKIHHGSHGRECIQWSGPLSLYNCIRFEAKHSELKLKLLMRPSCPDLENCITGKSFFELEQPDLIDVMKMKLGPAKEILSIIRAFNDVSIFKFFFITKYLLILIFNYRKKKKLLKTTNSVDCSEDGTSKLEPKNLKRKLEITPIVQESCSVSNSLEGEEANTDHKTRNGSLRSHVSRNSDNTSKLSSFRTIRETSKNHPQGSGVLNALDSKNKIFPEPMRIKLNQIVVDELVKTQSPYPAHEAKLALAIALVPEFPRLKDHNADLGYERFYNFITKMGSFYYRLQVIQNNLPFDQRRYNTTRSRSSQCTEKNNTACSSKNLILLSEEELKMKLSLLCGKNPDSIEHEKTILTVMDDTFFNRRVWTLGSQPTVSHILSIYSPLKDLDGSEMDSEFNRLFKGNGDFFIAKFPCFYKKRVIKYVQFAQPGLLKIYENESDESLKVQLLIVALLRTPNSVINPTKSRKCANENQVPKESSQSSVNQCEMKKPKKVSDYLILTSDDGTDVETFVKERRNAGEDPIQPYIYRVKNNKSSNYFVIAQDTIFNRKPNTDIISAFDLLFKVFQVFNLSYPPHLTYFYHFMETYIYKTRTFLNNVLSSLQLNLEQIIIEEEESMEENLSVI</sequence>
<dbReference type="EMBL" id="CM056743">
    <property type="protein sequence ID" value="KAJ8669271.1"/>
    <property type="molecule type" value="Genomic_DNA"/>
</dbReference>
<evidence type="ECO:0000313" key="1">
    <source>
        <dbReference type="EMBL" id="KAJ8669271.1"/>
    </source>
</evidence>
<reference evidence="1" key="1">
    <citation type="submission" date="2023-04" db="EMBL/GenBank/DDBJ databases">
        <title>A chromosome-level genome assembly of the parasitoid wasp Eretmocerus hayati.</title>
        <authorList>
            <person name="Zhong Y."/>
            <person name="Liu S."/>
            <person name="Liu Y."/>
        </authorList>
    </citation>
    <scope>NUCLEOTIDE SEQUENCE</scope>
    <source>
        <strain evidence="1">ZJU_SS_LIU_2023</strain>
    </source>
</reference>
<dbReference type="Proteomes" id="UP001239111">
    <property type="component" value="Chromosome 3"/>
</dbReference>
<organism evidence="1 2">
    <name type="scientific">Eretmocerus hayati</name>
    <dbReference type="NCBI Taxonomy" id="131215"/>
    <lineage>
        <taxon>Eukaryota</taxon>
        <taxon>Metazoa</taxon>
        <taxon>Ecdysozoa</taxon>
        <taxon>Arthropoda</taxon>
        <taxon>Hexapoda</taxon>
        <taxon>Insecta</taxon>
        <taxon>Pterygota</taxon>
        <taxon>Neoptera</taxon>
        <taxon>Endopterygota</taxon>
        <taxon>Hymenoptera</taxon>
        <taxon>Apocrita</taxon>
        <taxon>Proctotrupomorpha</taxon>
        <taxon>Chalcidoidea</taxon>
        <taxon>Aphelinidae</taxon>
        <taxon>Aphelininae</taxon>
        <taxon>Eretmocerus</taxon>
    </lineage>
</organism>
<protein>
    <submittedName>
        <fullName evidence="1">Uncharacterized protein</fullName>
    </submittedName>
</protein>